<evidence type="ECO:0000313" key="3">
    <source>
        <dbReference type="Proteomes" id="UP000830671"/>
    </source>
</evidence>
<evidence type="ECO:0000256" key="1">
    <source>
        <dbReference type="SAM" id="MobiDB-lite"/>
    </source>
</evidence>
<dbReference type="RefSeq" id="XP_049142052.1">
    <property type="nucleotide sequence ID" value="XM_049284909.1"/>
</dbReference>
<feature type="compositionally biased region" description="Basic residues" evidence="1">
    <location>
        <begin position="224"/>
        <end position="236"/>
    </location>
</feature>
<evidence type="ECO:0000313" key="2">
    <source>
        <dbReference type="EMBL" id="UQC80421.1"/>
    </source>
</evidence>
<name>A0A9Q8WEM4_9PEZI</name>
<reference evidence="2" key="1">
    <citation type="journal article" date="2021" name="Mol. Plant Microbe Interact.">
        <title>Complete Genome Sequence of the Plant-Pathogenic Fungus Colletotrichum lupini.</title>
        <authorList>
            <person name="Baroncelli R."/>
            <person name="Pensec F."/>
            <person name="Da Lio D."/>
            <person name="Boufleur T."/>
            <person name="Vicente I."/>
            <person name="Sarrocco S."/>
            <person name="Picot A."/>
            <person name="Baraldi E."/>
            <person name="Sukno S."/>
            <person name="Thon M."/>
            <person name="Le Floch G."/>
        </authorList>
    </citation>
    <scope>NUCLEOTIDE SEQUENCE</scope>
    <source>
        <strain evidence="2">IMI 504893</strain>
    </source>
</reference>
<dbReference type="Proteomes" id="UP000830671">
    <property type="component" value="Chromosome 3"/>
</dbReference>
<protein>
    <submittedName>
        <fullName evidence="2">Uncharacterized protein</fullName>
    </submittedName>
</protein>
<gene>
    <name evidence="2" type="ORF">CLUP02_05904</name>
</gene>
<dbReference type="GeneID" id="73339919"/>
<proteinExistence type="predicted"/>
<dbReference type="EMBL" id="CP019475">
    <property type="protein sequence ID" value="UQC80421.1"/>
    <property type="molecule type" value="Genomic_DNA"/>
</dbReference>
<keyword evidence="3" id="KW-1185">Reference proteome</keyword>
<feature type="region of interest" description="Disordered" evidence="1">
    <location>
        <begin position="212"/>
        <end position="247"/>
    </location>
</feature>
<feature type="region of interest" description="Disordered" evidence="1">
    <location>
        <begin position="104"/>
        <end position="134"/>
    </location>
</feature>
<organism evidence="2 3">
    <name type="scientific">Colletotrichum lupini</name>
    <dbReference type="NCBI Taxonomy" id="145971"/>
    <lineage>
        <taxon>Eukaryota</taxon>
        <taxon>Fungi</taxon>
        <taxon>Dikarya</taxon>
        <taxon>Ascomycota</taxon>
        <taxon>Pezizomycotina</taxon>
        <taxon>Sordariomycetes</taxon>
        <taxon>Hypocreomycetidae</taxon>
        <taxon>Glomerellales</taxon>
        <taxon>Glomerellaceae</taxon>
        <taxon>Colletotrichum</taxon>
        <taxon>Colletotrichum acutatum species complex</taxon>
    </lineage>
</organism>
<sequence>MQTNIAAFLLNGRKQSNKAEKHVSAKALEHGNGPSYTFETSVYKCRGLSRALFVSSLGQDGALTAETMTMISGARLQKSRYDARDVTSAPARRPDLMSLACRTQSDGEHVVRPRKRVPSSWTGEHTEDPPRSSPGLCGAHISIFTIGASTRSSRSVNLCVTVSALLPPLYLSTFQRGGQRAESSMSSGLDTRSPYRSGFGIAKITKTVDHVVSPSPKTWANGPRRNHRPGRIKKSSRGTASRGSGLVRTPRAPVFLSSIPISSQAPPYVSSHRGLFFGARHTYNNDSDRSPNFLFQAGPVLSQWNINSTKCKFCLHTGAYRWYEYMTFVSPIDPPQVATSYNVTQRPENGWVVSVTICFLFGKNAQEWQRQIGVGVDVFETYLFFHCQRLPTPAWTPQVNNGKPRVRDWVHSLAGHIFRDWPNLFDSLTQTPVVGEAYLSLTLVYICSRVNFPLDNFQWLLVPRAMATGLPNGS</sequence>
<dbReference type="AlphaFoldDB" id="A0A9Q8WEM4"/>
<dbReference type="KEGG" id="clup:CLUP02_05904"/>
<accession>A0A9Q8WEM4</accession>